<sequence>MPLKSSTTKNTATQDLHELKRQIIDLAANQTQLFETQRGLKLKDETNLITVGSSTERSNSSISSLVYPATLTRQGSMASLYASTCTEREDFVLNVIPAPRKHKISKGKRTSVRIRSTKEHIIDLVIKRGNYQNIDDDKADAIYNTMKTERKVALDNLARDTLIRKQTQDPFFDITTNITWTSIHDTDRKVAIEAFTEAVWKRMPIDLRLWEEHWAAEHMLAEGWNNHDNHFKEAFEQLEIEEVATAGATEGVRTTTTSSSSTVAVGTTTPSSSTVAVATTAETSNLQHIEEQVTSILQVERDDDDDSFRGH</sequence>
<protein>
    <submittedName>
        <fullName evidence="2">Uncharacterized protein</fullName>
    </submittedName>
</protein>
<gene>
    <name evidence="2" type="ORF">INT45_003586</name>
</gene>
<evidence type="ECO:0000256" key="1">
    <source>
        <dbReference type="SAM" id="MobiDB-lite"/>
    </source>
</evidence>
<dbReference type="AlphaFoldDB" id="A0A8H7RS17"/>
<dbReference type="Proteomes" id="UP000646827">
    <property type="component" value="Unassembled WGS sequence"/>
</dbReference>
<dbReference type="EMBL" id="JAEPRB010000574">
    <property type="protein sequence ID" value="KAG2214831.1"/>
    <property type="molecule type" value="Genomic_DNA"/>
</dbReference>
<name>A0A8H7RS17_9FUNG</name>
<organism evidence="2 3">
    <name type="scientific">Circinella minor</name>
    <dbReference type="NCBI Taxonomy" id="1195481"/>
    <lineage>
        <taxon>Eukaryota</taxon>
        <taxon>Fungi</taxon>
        <taxon>Fungi incertae sedis</taxon>
        <taxon>Mucoromycota</taxon>
        <taxon>Mucoromycotina</taxon>
        <taxon>Mucoromycetes</taxon>
        <taxon>Mucorales</taxon>
        <taxon>Lichtheimiaceae</taxon>
        <taxon>Circinella</taxon>
    </lineage>
</organism>
<reference evidence="2 3" key="1">
    <citation type="submission" date="2020-12" db="EMBL/GenBank/DDBJ databases">
        <title>Metabolic potential, ecology and presence of endohyphal bacteria is reflected in genomic diversity of Mucoromycotina.</title>
        <authorList>
            <person name="Muszewska A."/>
            <person name="Okrasinska A."/>
            <person name="Steczkiewicz K."/>
            <person name="Drgas O."/>
            <person name="Orlowska M."/>
            <person name="Perlinska-Lenart U."/>
            <person name="Aleksandrzak-Piekarczyk T."/>
            <person name="Szatraj K."/>
            <person name="Zielenkiewicz U."/>
            <person name="Pilsyk S."/>
            <person name="Malc E."/>
            <person name="Mieczkowski P."/>
            <person name="Kruszewska J.S."/>
            <person name="Biernat P."/>
            <person name="Pawlowska J."/>
        </authorList>
    </citation>
    <scope>NUCLEOTIDE SEQUENCE [LARGE SCALE GENOMIC DNA]</scope>
    <source>
        <strain evidence="2 3">CBS 142.35</strain>
    </source>
</reference>
<feature type="region of interest" description="Disordered" evidence="1">
    <location>
        <begin position="247"/>
        <end position="275"/>
    </location>
</feature>
<evidence type="ECO:0000313" key="2">
    <source>
        <dbReference type="EMBL" id="KAG2214831.1"/>
    </source>
</evidence>
<accession>A0A8H7RS17</accession>
<proteinExistence type="predicted"/>
<keyword evidence="3" id="KW-1185">Reference proteome</keyword>
<comment type="caution">
    <text evidence="2">The sequence shown here is derived from an EMBL/GenBank/DDBJ whole genome shotgun (WGS) entry which is preliminary data.</text>
</comment>
<dbReference type="OrthoDB" id="2297382at2759"/>
<evidence type="ECO:0000313" key="3">
    <source>
        <dbReference type="Proteomes" id="UP000646827"/>
    </source>
</evidence>